<evidence type="ECO:0000313" key="2">
    <source>
        <dbReference type="Proteomes" id="UP000001918"/>
    </source>
</evidence>
<dbReference type="Proteomes" id="UP000001918">
    <property type="component" value="Chromosome"/>
</dbReference>
<dbReference type="KEGG" id="tcu:Tcur_0145"/>
<protein>
    <submittedName>
        <fullName evidence="1">Uncharacterized protein</fullName>
    </submittedName>
</protein>
<dbReference type="RefSeq" id="WP_012850536.1">
    <property type="nucleotide sequence ID" value="NC_013510.1"/>
</dbReference>
<reference evidence="1 2" key="1">
    <citation type="journal article" date="2011" name="Stand. Genomic Sci.">
        <title>Complete genome sequence of Thermomonospora curvata type strain (B9).</title>
        <authorList>
            <person name="Chertkov O."/>
            <person name="Sikorski J."/>
            <person name="Nolan M."/>
            <person name="Lapidus A."/>
            <person name="Lucas S."/>
            <person name="Del Rio T.G."/>
            <person name="Tice H."/>
            <person name="Cheng J.F."/>
            <person name="Goodwin L."/>
            <person name="Pitluck S."/>
            <person name="Liolios K."/>
            <person name="Ivanova N."/>
            <person name="Mavromatis K."/>
            <person name="Mikhailova N."/>
            <person name="Ovchinnikova G."/>
            <person name="Pati A."/>
            <person name="Chen A."/>
            <person name="Palaniappan K."/>
            <person name="Djao O.D."/>
            <person name="Land M."/>
            <person name="Hauser L."/>
            <person name="Chang Y.J."/>
            <person name="Jeffries C.D."/>
            <person name="Brettin T."/>
            <person name="Han C."/>
            <person name="Detter J.C."/>
            <person name="Rohde M."/>
            <person name="Goker M."/>
            <person name="Woyke T."/>
            <person name="Bristow J."/>
            <person name="Eisen J.A."/>
            <person name="Markowitz V."/>
            <person name="Hugenholtz P."/>
            <person name="Klenk H.P."/>
            <person name="Kyrpides N.C."/>
        </authorList>
    </citation>
    <scope>NUCLEOTIDE SEQUENCE [LARGE SCALE GENOMIC DNA]</scope>
    <source>
        <strain evidence="2">ATCC 19995 / DSM 43183 / JCM 3096 / KCTC 9072 / NBRC 15933 / NCIMB 10081 / Henssen B9</strain>
    </source>
</reference>
<accession>D1AED6</accession>
<proteinExistence type="predicted"/>
<keyword evidence="2" id="KW-1185">Reference proteome</keyword>
<dbReference type="EMBL" id="CP001738">
    <property type="protein sequence ID" value="ACY95752.1"/>
    <property type="molecule type" value="Genomic_DNA"/>
</dbReference>
<gene>
    <name evidence="1" type="ordered locus">Tcur_0145</name>
</gene>
<name>D1AED6_THECD</name>
<dbReference type="eggNOG" id="ENOG5033R2S">
    <property type="taxonomic scope" value="Bacteria"/>
</dbReference>
<dbReference type="AlphaFoldDB" id="D1AED6"/>
<sequence>MPQPDGALRRLRSRAVFDLPAPPAGAVPDAPPRAVRGTIVDASPHLLVLDTAAGEPVRLPMAPTTSVWHGGRSGPQALTPGREAIVRLDADGSVAERVWVDITRVTGTILSCDRDGRQVEVDGGPHRGRTLLTIPEDALRRVLVRHPMLEPGYLMDVICVRSPDGPRAVRPGTSQPGHPADRIVPASADAPSPQTVQGSATWFDGPAAGRAAGAAYPAVDPEGDAGGCADAPQGCAPLPCLSRGSVLIVRNECSGRALKVPIVECGCVAARYCDRCVECGTSPRGRIVELTPVGFAALGGDLDAGCFNVTLDFTATAAAFHPAPEGSP</sequence>
<organism evidence="1 2">
    <name type="scientific">Thermomonospora curvata (strain ATCC 19995 / DSM 43183 / JCM 3096 / KCTC 9072 / NBRC 15933 / NCIMB 10081 / Henssen B9)</name>
    <dbReference type="NCBI Taxonomy" id="471852"/>
    <lineage>
        <taxon>Bacteria</taxon>
        <taxon>Bacillati</taxon>
        <taxon>Actinomycetota</taxon>
        <taxon>Actinomycetes</taxon>
        <taxon>Streptosporangiales</taxon>
        <taxon>Thermomonosporaceae</taxon>
        <taxon>Thermomonospora</taxon>
    </lineage>
</organism>
<evidence type="ECO:0000313" key="1">
    <source>
        <dbReference type="EMBL" id="ACY95752.1"/>
    </source>
</evidence>
<dbReference type="HOGENOM" id="CLU_865531_0_0_11"/>